<evidence type="ECO:0000313" key="15">
    <source>
        <dbReference type="EMBL" id="TXR57388.1"/>
    </source>
</evidence>
<comment type="similarity">
    <text evidence="1 13">Belongs to the class-II aminoacyl-tRNA synthetase family.</text>
</comment>
<dbReference type="FunFam" id="3.30.930.10:FF:000004">
    <property type="entry name" value="Alanine--tRNA ligase"/>
    <property type="match status" value="1"/>
</dbReference>
<evidence type="ECO:0000313" key="16">
    <source>
        <dbReference type="Proteomes" id="UP000321234"/>
    </source>
</evidence>
<dbReference type="FunFam" id="3.30.980.10:FF:000004">
    <property type="entry name" value="Alanine--tRNA ligase, cytoplasmic"/>
    <property type="match status" value="1"/>
</dbReference>
<keyword evidence="16" id="KW-1185">Reference proteome</keyword>
<dbReference type="InterPro" id="IPR012947">
    <property type="entry name" value="tRNA_SAD"/>
</dbReference>
<dbReference type="Proteomes" id="UP000321234">
    <property type="component" value="Unassembled WGS sequence"/>
</dbReference>
<dbReference type="CDD" id="cd00673">
    <property type="entry name" value="AlaRS_core"/>
    <property type="match status" value="1"/>
</dbReference>
<comment type="caution">
    <text evidence="15">The sequence shown here is derived from an EMBL/GenBank/DDBJ whole genome shotgun (WGS) entry which is preliminary data.</text>
</comment>
<dbReference type="FunFam" id="3.10.310.40:FF:000001">
    <property type="entry name" value="Alanine--tRNA ligase"/>
    <property type="match status" value="1"/>
</dbReference>
<dbReference type="Pfam" id="PF01411">
    <property type="entry name" value="tRNA-synt_2c"/>
    <property type="match status" value="1"/>
</dbReference>
<dbReference type="Gene3D" id="3.10.310.40">
    <property type="match status" value="1"/>
</dbReference>
<dbReference type="HAMAP" id="MF_00036_B">
    <property type="entry name" value="Ala_tRNA_synth_B"/>
    <property type="match status" value="1"/>
</dbReference>
<dbReference type="GO" id="GO:0005829">
    <property type="term" value="C:cytosol"/>
    <property type="evidence" value="ECO:0007669"/>
    <property type="project" value="TreeGrafter"/>
</dbReference>
<comment type="subcellular location">
    <subcellularLocation>
        <location evidence="13">Cytoplasm</location>
    </subcellularLocation>
</comment>
<dbReference type="EMBL" id="VKAC01000002">
    <property type="protein sequence ID" value="TXR57388.1"/>
    <property type="molecule type" value="Genomic_DNA"/>
</dbReference>
<dbReference type="InterPro" id="IPR045864">
    <property type="entry name" value="aa-tRNA-synth_II/BPL/LPL"/>
</dbReference>
<evidence type="ECO:0000256" key="3">
    <source>
        <dbReference type="ARBA" id="ARBA00022598"/>
    </source>
</evidence>
<evidence type="ECO:0000256" key="6">
    <source>
        <dbReference type="ARBA" id="ARBA00022833"/>
    </source>
</evidence>
<dbReference type="PROSITE" id="PS50860">
    <property type="entry name" value="AA_TRNA_LIGASE_II_ALA"/>
    <property type="match status" value="1"/>
</dbReference>
<evidence type="ECO:0000256" key="12">
    <source>
        <dbReference type="ARBA" id="ARBA00048300"/>
    </source>
</evidence>
<dbReference type="InterPro" id="IPR009000">
    <property type="entry name" value="Transl_B-barrel_sf"/>
</dbReference>
<dbReference type="Pfam" id="PF02272">
    <property type="entry name" value="DHHA1"/>
    <property type="match status" value="1"/>
</dbReference>
<feature type="domain" description="Alanyl-transfer RNA synthetases family profile" evidence="14">
    <location>
        <begin position="1"/>
        <end position="732"/>
    </location>
</feature>
<dbReference type="RefSeq" id="WP_147925029.1">
    <property type="nucleotide sequence ID" value="NZ_VKAC01000002.1"/>
</dbReference>
<dbReference type="Gene3D" id="2.40.30.130">
    <property type="match status" value="1"/>
</dbReference>
<dbReference type="AlphaFoldDB" id="A0A5C8ZJN5"/>
<comment type="cofactor">
    <cofactor evidence="13">
        <name>Zn(2+)</name>
        <dbReference type="ChEBI" id="CHEBI:29105"/>
    </cofactor>
    <text evidence="13">Binds 1 zinc ion per subunit.</text>
</comment>
<dbReference type="InterPro" id="IPR018163">
    <property type="entry name" value="Thr/Ala-tRNA-synth_IIc_edit"/>
</dbReference>
<dbReference type="GO" id="GO:0008270">
    <property type="term" value="F:zinc ion binding"/>
    <property type="evidence" value="ECO:0007669"/>
    <property type="project" value="UniProtKB-UniRule"/>
</dbReference>
<feature type="binding site" evidence="13">
    <location>
        <position position="693"/>
    </location>
    <ligand>
        <name>Zn(2+)</name>
        <dbReference type="ChEBI" id="CHEBI:29105"/>
    </ligand>
</feature>
<evidence type="ECO:0000259" key="14">
    <source>
        <dbReference type="PROSITE" id="PS50860"/>
    </source>
</evidence>
<evidence type="ECO:0000256" key="11">
    <source>
        <dbReference type="ARBA" id="ARBA00024779"/>
    </source>
</evidence>
<evidence type="ECO:0000256" key="13">
    <source>
        <dbReference type="HAMAP-Rule" id="MF_00036"/>
    </source>
</evidence>
<dbReference type="Gene3D" id="6.10.250.550">
    <property type="match status" value="1"/>
</dbReference>
<dbReference type="GO" id="GO:0002161">
    <property type="term" value="F:aminoacyl-tRNA deacylase activity"/>
    <property type="evidence" value="ECO:0007669"/>
    <property type="project" value="TreeGrafter"/>
</dbReference>
<feature type="binding site" evidence="13">
    <location>
        <position position="586"/>
    </location>
    <ligand>
        <name>Zn(2+)</name>
        <dbReference type="ChEBI" id="CHEBI:29105"/>
    </ligand>
</feature>
<comment type="catalytic activity">
    <reaction evidence="12 13">
        <text>tRNA(Ala) + L-alanine + ATP = L-alanyl-tRNA(Ala) + AMP + diphosphate</text>
        <dbReference type="Rhea" id="RHEA:12540"/>
        <dbReference type="Rhea" id="RHEA-COMP:9657"/>
        <dbReference type="Rhea" id="RHEA-COMP:9923"/>
        <dbReference type="ChEBI" id="CHEBI:30616"/>
        <dbReference type="ChEBI" id="CHEBI:33019"/>
        <dbReference type="ChEBI" id="CHEBI:57972"/>
        <dbReference type="ChEBI" id="CHEBI:78442"/>
        <dbReference type="ChEBI" id="CHEBI:78497"/>
        <dbReference type="ChEBI" id="CHEBI:456215"/>
        <dbReference type="EC" id="6.1.1.7"/>
    </reaction>
</comment>
<comment type="function">
    <text evidence="11 13">Catalyzes the attachment of alanine to tRNA(Ala) in a two-step reaction: alanine is first activated by ATP to form Ala-AMP and then transferred to the acceptor end of tRNA(Ala). Also edits incorrectly charged Ser-tRNA(Ala) and Gly-tRNA(Ala) via its editing domain.</text>
</comment>
<keyword evidence="9 13" id="KW-0648">Protein biosynthesis</keyword>
<keyword evidence="6 13" id="KW-0862">Zinc</keyword>
<comment type="domain">
    <text evidence="13">Consists of three domains; the N-terminal catalytic domain, the editing domain and the C-terminal C-Ala domain. The editing domain removes incorrectly charged amino acids, while the C-Ala domain, along with tRNA(Ala), serves as a bridge to cooperatively bring together the editing and aminoacylation centers thus stimulating deacylation of misacylated tRNAs.</text>
</comment>
<evidence type="ECO:0000256" key="10">
    <source>
        <dbReference type="ARBA" id="ARBA00023146"/>
    </source>
</evidence>
<dbReference type="InterPro" id="IPR002318">
    <property type="entry name" value="Ala-tRNA-lgiase_IIc"/>
</dbReference>
<dbReference type="SUPFAM" id="SSF55186">
    <property type="entry name" value="ThrRS/AlaRS common domain"/>
    <property type="match status" value="1"/>
</dbReference>
<dbReference type="InterPro" id="IPR018162">
    <property type="entry name" value="Ala-tRNA-ligase_IIc_anticod-bd"/>
</dbReference>
<dbReference type="PANTHER" id="PTHR11777">
    <property type="entry name" value="ALANYL-TRNA SYNTHETASE"/>
    <property type="match status" value="1"/>
</dbReference>
<evidence type="ECO:0000256" key="1">
    <source>
        <dbReference type="ARBA" id="ARBA00008226"/>
    </source>
</evidence>
<dbReference type="PRINTS" id="PR00980">
    <property type="entry name" value="TRNASYNTHALA"/>
</dbReference>
<dbReference type="Pfam" id="PF07973">
    <property type="entry name" value="tRNA_SAD"/>
    <property type="match status" value="1"/>
</dbReference>
<dbReference type="SUPFAM" id="SSF55681">
    <property type="entry name" value="Class II aaRS and biotin synthetases"/>
    <property type="match status" value="1"/>
</dbReference>
<dbReference type="PANTHER" id="PTHR11777:SF9">
    <property type="entry name" value="ALANINE--TRNA LIGASE, CYTOPLASMIC"/>
    <property type="match status" value="1"/>
</dbReference>
<keyword evidence="3 13" id="KW-0436">Ligase</keyword>
<gene>
    <name evidence="13 15" type="primary">alaS</name>
    <name evidence="15" type="ORF">FMM08_03810</name>
</gene>
<dbReference type="GO" id="GO:0004813">
    <property type="term" value="F:alanine-tRNA ligase activity"/>
    <property type="evidence" value="ECO:0007669"/>
    <property type="project" value="UniProtKB-UniRule"/>
</dbReference>
<keyword evidence="5 13" id="KW-0547">Nucleotide-binding</keyword>
<evidence type="ECO:0000256" key="5">
    <source>
        <dbReference type="ARBA" id="ARBA00022741"/>
    </source>
</evidence>
<dbReference type="SMART" id="SM00863">
    <property type="entry name" value="tRNA_SAD"/>
    <property type="match status" value="1"/>
</dbReference>
<dbReference type="SUPFAM" id="SSF50447">
    <property type="entry name" value="Translation proteins"/>
    <property type="match status" value="1"/>
</dbReference>
<feature type="binding site" evidence="13">
    <location>
        <position position="689"/>
    </location>
    <ligand>
        <name>Zn(2+)</name>
        <dbReference type="ChEBI" id="CHEBI:29105"/>
    </ligand>
</feature>
<dbReference type="InterPro" id="IPR050058">
    <property type="entry name" value="Ala-tRNA_ligase"/>
</dbReference>
<organism evidence="15 16">
    <name type="scientific">Quadrisphaera setariae</name>
    <dbReference type="NCBI Taxonomy" id="2593304"/>
    <lineage>
        <taxon>Bacteria</taxon>
        <taxon>Bacillati</taxon>
        <taxon>Actinomycetota</taxon>
        <taxon>Actinomycetes</taxon>
        <taxon>Kineosporiales</taxon>
        <taxon>Kineosporiaceae</taxon>
        <taxon>Quadrisphaera</taxon>
    </lineage>
</organism>
<dbReference type="EC" id="6.1.1.7" evidence="13"/>
<dbReference type="InterPro" id="IPR018164">
    <property type="entry name" value="Ala-tRNA-synth_IIc_N"/>
</dbReference>
<dbReference type="InterPro" id="IPR023033">
    <property type="entry name" value="Ala_tRNA_ligase_euk/bac"/>
</dbReference>
<dbReference type="SUPFAM" id="SSF101353">
    <property type="entry name" value="Putative anticodon-binding domain of alanyl-tRNA synthetase (AlaRS)"/>
    <property type="match status" value="1"/>
</dbReference>
<keyword evidence="8 13" id="KW-0694">RNA-binding</keyword>
<dbReference type="GO" id="GO:0000049">
    <property type="term" value="F:tRNA binding"/>
    <property type="evidence" value="ECO:0007669"/>
    <property type="project" value="UniProtKB-KW"/>
</dbReference>
<evidence type="ECO:0000256" key="4">
    <source>
        <dbReference type="ARBA" id="ARBA00022723"/>
    </source>
</evidence>
<evidence type="ECO:0000256" key="7">
    <source>
        <dbReference type="ARBA" id="ARBA00022840"/>
    </source>
</evidence>
<name>A0A5C8ZJN5_9ACTN</name>
<dbReference type="GO" id="GO:0006419">
    <property type="term" value="P:alanyl-tRNA aminoacylation"/>
    <property type="evidence" value="ECO:0007669"/>
    <property type="project" value="UniProtKB-UniRule"/>
</dbReference>
<keyword evidence="4 13" id="KW-0479">Metal-binding</keyword>
<keyword evidence="2 13" id="KW-0820">tRNA-binding</keyword>
<dbReference type="FunFam" id="3.30.54.20:FF:000001">
    <property type="entry name" value="Alanine--tRNA ligase"/>
    <property type="match status" value="1"/>
</dbReference>
<dbReference type="Gene3D" id="3.30.54.20">
    <property type="match status" value="1"/>
</dbReference>
<evidence type="ECO:0000256" key="2">
    <source>
        <dbReference type="ARBA" id="ARBA00022555"/>
    </source>
</evidence>
<dbReference type="GO" id="GO:0005524">
    <property type="term" value="F:ATP binding"/>
    <property type="evidence" value="ECO:0007669"/>
    <property type="project" value="UniProtKB-UniRule"/>
</dbReference>
<dbReference type="InterPro" id="IPR018165">
    <property type="entry name" value="Ala-tRNA-synth_IIc_core"/>
</dbReference>
<dbReference type="OrthoDB" id="9803884at2"/>
<dbReference type="NCBIfam" id="TIGR00344">
    <property type="entry name" value="alaS"/>
    <property type="match status" value="1"/>
</dbReference>
<dbReference type="Gene3D" id="3.30.980.10">
    <property type="entry name" value="Threonyl-trna Synthetase, Chain A, domain 2"/>
    <property type="match status" value="1"/>
</dbReference>
<protein>
    <recommendedName>
        <fullName evidence="13">Alanine--tRNA ligase</fullName>
        <ecNumber evidence="13">6.1.1.7</ecNumber>
    </recommendedName>
    <alternativeName>
        <fullName evidence="13">Alanyl-tRNA synthetase</fullName>
        <shortName evidence="13">AlaRS</shortName>
    </alternativeName>
</protein>
<feature type="binding site" evidence="13">
    <location>
        <position position="590"/>
    </location>
    <ligand>
        <name>Zn(2+)</name>
        <dbReference type="ChEBI" id="CHEBI:29105"/>
    </ligand>
</feature>
<dbReference type="InterPro" id="IPR003156">
    <property type="entry name" value="DHHA1_dom"/>
</dbReference>
<proteinExistence type="inferred from homology"/>
<keyword evidence="10 13" id="KW-0030">Aminoacyl-tRNA synthetase</keyword>
<dbReference type="Gene3D" id="3.30.930.10">
    <property type="entry name" value="Bira Bifunctional Protein, Domain 2"/>
    <property type="match status" value="1"/>
</dbReference>
<keyword evidence="13" id="KW-0963">Cytoplasm</keyword>
<sequence length="913" mass="95916">METAEIRRRWLDFFEARGHTVVPSASLISPDPSLLFTVAGMVPFIPYLTGQQTPPYPRATSVQKCVRTLDIDEVGKTTRHGTFFQMNGNFSFGDYFKEGAISYAWELVTSPQSQGGYGFDPDSLWATVYTDDDEAHHLWQTVAGLPPERIQRLGMEDNYWSTGQPGPAGPCSEIYVDRGPAYGPDGGPANDPAGDRYLEIWNLVFMQFQRGEGQGKDFPILHELPKKNIDTGMGLERTALLLQGVDNMYEIDQVAPVLRHAAELAGVRYGADRDADVRLRVVADHVRASLMLMGDGVTPGNEGGGYVLRRLVRRAVRAMRLLGVDAPTLPELLPVSLEAMAPAYPELREGFGRISAVAYAEEEAFRRTLVSGTTILDTAVAAAKKASAASGGGSAPVLSGERAFELHDTFGFPIDLTLEMAAEQGVSVDADGFRRLMTEQRTRAREDARAKRAGRTDTAGYRQVADELGRDVDFLGYEVLSAEGRVVGLLRDGVSVPVALAGDDVELVLDRTPFYAESGGQLADRGRLTVTGPTGVRAVVDVTDVQRPIPGLNVHHATVVSGEVAVGDPVEAIVDAGRRLAVARAHTATHLVHQGLRDSLGPDGTRQAGSENAPGRLRFDYTALSAPSASQLADVEAEVNTFLADDLPVTTTVTDPESARRAGALAFFGDKYGDRVRMVGIGEWSKELCGGTHVERTGQLGVVALLGEQSIGSGTRRVEALVGPDAHAHLARESALVSQLTGLLKVRSEELPDRIATLLDQLKEADRTIAAARAKEVLAAAGALAAGAEVVGGQGAAGSAGGVRVVATSAGEVASADDLRTLALDVRGRLGESASVVAVGGVAKGRPVVVIATSPAARAAGLKAGALVRVAATALGGGGGGKDDVAQGGGTDAEALPAALDAVRAAVASAVGS</sequence>
<reference evidence="15 16" key="1">
    <citation type="submission" date="2019-07" db="EMBL/GenBank/DDBJ databases">
        <title>Quadrisphaera sp. strain DD2A genome sequencing and assembly.</title>
        <authorList>
            <person name="Kim I."/>
        </authorList>
    </citation>
    <scope>NUCLEOTIDE SEQUENCE [LARGE SCALE GENOMIC DNA]</scope>
    <source>
        <strain evidence="15 16">DD2A</strain>
    </source>
</reference>
<keyword evidence="7 13" id="KW-0067">ATP-binding</keyword>
<evidence type="ECO:0000256" key="9">
    <source>
        <dbReference type="ARBA" id="ARBA00022917"/>
    </source>
</evidence>
<accession>A0A5C8ZJN5</accession>
<evidence type="ECO:0000256" key="8">
    <source>
        <dbReference type="ARBA" id="ARBA00022884"/>
    </source>
</evidence>